<dbReference type="PANTHER" id="PTHR43763">
    <property type="entry name" value="XAA-PRO AMINOPEPTIDASE 1"/>
    <property type="match status" value="1"/>
</dbReference>
<dbReference type="GO" id="GO:0046872">
    <property type="term" value="F:metal ion binding"/>
    <property type="evidence" value="ECO:0007669"/>
    <property type="project" value="UniProtKB-KW"/>
</dbReference>
<dbReference type="Pfam" id="PF16189">
    <property type="entry name" value="Creatinase_N_2"/>
    <property type="match status" value="1"/>
</dbReference>
<evidence type="ECO:0000259" key="4">
    <source>
        <dbReference type="Pfam" id="PF00557"/>
    </source>
</evidence>
<dbReference type="SUPFAM" id="SSF53092">
    <property type="entry name" value="Creatinase/prolidase N-terminal domain"/>
    <property type="match status" value="2"/>
</dbReference>
<feature type="domain" description="Peptidase M24 C-terminal" evidence="6">
    <location>
        <begin position="532"/>
        <end position="587"/>
    </location>
</feature>
<evidence type="ECO:0000256" key="1">
    <source>
        <dbReference type="ARBA" id="ARBA00008766"/>
    </source>
</evidence>
<dbReference type="Pfam" id="PF16188">
    <property type="entry name" value="Peptidase_M24_C"/>
    <property type="match status" value="1"/>
</dbReference>
<dbReference type="EMBL" id="BLYI01000026">
    <property type="protein sequence ID" value="GFO84675.1"/>
    <property type="molecule type" value="Genomic_DNA"/>
</dbReference>
<dbReference type="InterPro" id="IPR036005">
    <property type="entry name" value="Creatinase/aminopeptidase-like"/>
</dbReference>
<keyword evidence="7" id="KW-0031">Aminopeptidase</keyword>
<dbReference type="InterPro" id="IPR033740">
    <property type="entry name" value="Pept_M24B"/>
</dbReference>
<evidence type="ECO:0000259" key="6">
    <source>
        <dbReference type="Pfam" id="PF16188"/>
    </source>
</evidence>
<dbReference type="GO" id="GO:0070006">
    <property type="term" value="F:metalloaminopeptidase activity"/>
    <property type="evidence" value="ECO:0007669"/>
    <property type="project" value="InterPro"/>
</dbReference>
<dbReference type="Proteomes" id="UP000613208">
    <property type="component" value="Unassembled WGS sequence"/>
</dbReference>
<accession>A0A916Q887</accession>
<evidence type="ECO:0000313" key="7">
    <source>
        <dbReference type="EMBL" id="GFO84675.1"/>
    </source>
</evidence>
<comment type="caution">
    <text evidence="7">The sequence shown here is derived from an EMBL/GenBank/DDBJ whole genome shotgun (WGS) entry which is preliminary data.</text>
</comment>
<dbReference type="InterPro" id="IPR050422">
    <property type="entry name" value="X-Pro_aminopeptidase_P"/>
</dbReference>
<reference evidence="7" key="1">
    <citation type="submission" date="2020-06" db="EMBL/GenBank/DDBJ databases">
        <title>Characterization of fructooligosaccharide metabolism and fructooligosaccharide-degrading enzymes in human commensal butyrate producers.</title>
        <authorList>
            <person name="Tanno H."/>
            <person name="Fujii T."/>
            <person name="Hirano K."/>
            <person name="Maeno S."/>
            <person name="Tonozuka T."/>
            <person name="Sakamoto M."/>
            <person name="Ohkuma M."/>
            <person name="Tochio T."/>
            <person name="Endo A."/>
        </authorList>
    </citation>
    <scope>NUCLEOTIDE SEQUENCE</scope>
    <source>
        <strain evidence="7">JCM 17466</strain>
    </source>
</reference>
<organism evidence="7 8">
    <name type="scientific">Anaerostipes butyraticus</name>
    <dbReference type="NCBI Taxonomy" id="645466"/>
    <lineage>
        <taxon>Bacteria</taxon>
        <taxon>Bacillati</taxon>
        <taxon>Bacillota</taxon>
        <taxon>Clostridia</taxon>
        <taxon>Lachnospirales</taxon>
        <taxon>Lachnospiraceae</taxon>
        <taxon>Anaerostipes</taxon>
    </lineage>
</organism>
<dbReference type="Pfam" id="PF00557">
    <property type="entry name" value="Peptidase_M24"/>
    <property type="match status" value="1"/>
</dbReference>
<dbReference type="SUPFAM" id="SSF55920">
    <property type="entry name" value="Creatinase/aminopeptidase"/>
    <property type="match status" value="1"/>
</dbReference>
<evidence type="ECO:0000256" key="3">
    <source>
        <dbReference type="ARBA" id="ARBA00022801"/>
    </source>
</evidence>
<dbReference type="GO" id="GO:0005737">
    <property type="term" value="C:cytoplasm"/>
    <property type="evidence" value="ECO:0007669"/>
    <property type="project" value="UniProtKB-ARBA"/>
</dbReference>
<dbReference type="InterPro" id="IPR032416">
    <property type="entry name" value="Peptidase_M24_C"/>
</dbReference>
<feature type="domain" description="Peptidase M24" evidence="4">
    <location>
        <begin position="305"/>
        <end position="522"/>
    </location>
</feature>
<dbReference type="Pfam" id="PF01321">
    <property type="entry name" value="Creatinase_N"/>
    <property type="match status" value="1"/>
</dbReference>
<keyword evidence="7" id="KW-0645">Protease</keyword>
<evidence type="ECO:0000313" key="8">
    <source>
        <dbReference type="Proteomes" id="UP000613208"/>
    </source>
</evidence>
<name>A0A916Q887_9FIRM</name>
<keyword evidence="2" id="KW-0479">Metal-binding</keyword>
<dbReference type="InterPro" id="IPR000994">
    <property type="entry name" value="Pept_M24"/>
</dbReference>
<dbReference type="InterPro" id="IPR000587">
    <property type="entry name" value="Creatinase_N"/>
</dbReference>
<gene>
    <name evidence="7" type="ORF">ANBU17_10220</name>
</gene>
<dbReference type="RefSeq" id="WP_201310401.1">
    <property type="nucleotide sequence ID" value="NZ_BLYI01000026.1"/>
</dbReference>
<keyword evidence="3" id="KW-0378">Hydrolase</keyword>
<dbReference type="AlphaFoldDB" id="A0A916Q887"/>
<dbReference type="PANTHER" id="PTHR43763:SF6">
    <property type="entry name" value="XAA-PRO AMINOPEPTIDASE 1"/>
    <property type="match status" value="1"/>
</dbReference>
<keyword evidence="8" id="KW-1185">Reference proteome</keyword>
<evidence type="ECO:0000259" key="5">
    <source>
        <dbReference type="Pfam" id="PF01321"/>
    </source>
</evidence>
<dbReference type="Gene3D" id="3.40.350.10">
    <property type="entry name" value="Creatinase/prolidase N-terminal domain"/>
    <property type="match status" value="2"/>
</dbReference>
<feature type="domain" description="Creatinase N-terminal" evidence="5">
    <location>
        <begin position="5"/>
        <end position="128"/>
    </location>
</feature>
<proteinExistence type="inferred from homology"/>
<dbReference type="InterPro" id="IPR029149">
    <property type="entry name" value="Creatin/AminoP/Spt16_N"/>
</dbReference>
<dbReference type="Gene3D" id="3.90.230.10">
    <property type="entry name" value="Creatinase/methionine aminopeptidase superfamily"/>
    <property type="match status" value="1"/>
</dbReference>
<comment type="similarity">
    <text evidence="1">Belongs to the peptidase M24B family.</text>
</comment>
<dbReference type="FunFam" id="3.90.230.10:FF:000009">
    <property type="entry name" value="xaa-Pro aminopeptidase 2"/>
    <property type="match status" value="1"/>
</dbReference>
<sequence>MKTNLSKLQTVLKENKITYYLIPSEDPHQSEYVDDSFKFREYISGFTGSAGTLLVSPRDCWLWTDGRYFTQAEEQIDSSHIQLMRQGVDGVPTVLEFLDEHLKPDDILGTNGLYLSANYGKKLARTAKKHKAVFRTKYRFVEEMWADRPALTKNSVYLHDLKFAGEDFPSKLSKIRERMKEEGANGYFLSSLPDIAWLFNLRGDDIKCTPVFYSYVWISEDKCFLFVRENCLSATVIPYLKDHGVIIMDYAEATSFVEEQHGTVMLDPDCVNYLHYQQLFKCKIIPLKNPTESLKAVKNETQIKNLRQYHIYDGAAMTKFIYWLKTKIGTTAMTELSVSRKLEEERMKQPDYMGPSFDTICAYKEHAAMMHYQATEESDVPLKPEGMLLIDSGAQYPGGTTDVTRTFILGPISEEEKKSYTLVCKSMLLLADVKFLAGCRGSNLDIIAREPLWECGLDYRCGTGHGVGYFLGVHEGPNAFRWRSNPENLDAVLLPGMVTTDEPGVYVPGKYGIRTENMLLCRKQRQNEYGSFLEFEPLTLVPIDLDGIDFSLLSEKEKRLLSQYQQKVYDAISPYLTEDEAAWLKQQLC</sequence>
<evidence type="ECO:0000256" key="2">
    <source>
        <dbReference type="ARBA" id="ARBA00022723"/>
    </source>
</evidence>
<protein>
    <submittedName>
        <fullName evidence="7">Xaa-Pro aminopeptidase</fullName>
    </submittedName>
</protein>
<dbReference type="CDD" id="cd01085">
    <property type="entry name" value="APP"/>
    <property type="match status" value="1"/>
</dbReference>